<dbReference type="VEuPathDB" id="AmoebaDB:ACA1_315640"/>
<keyword evidence="7" id="KW-1185">Reference proteome</keyword>
<dbReference type="Proteomes" id="UP000011083">
    <property type="component" value="Unassembled WGS sequence"/>
</dbReference>
<dbReference type="InterPro" id="IPR016161">
    <property type="entry name" value="Ald_DH/histidinol_DH"/>
</dbReference>
<dbReference type="GeneID" id="14918780"/>
<dbReference type="InterPro" id="IPR016162">
    <property type="entry name" value="Ald_DH_N"/>
</dbReference>
<dbReference type="Pfam" id="PF00171">
    <property type="entry name" value="Aldedh"/>
    <property type="match status" value="1"/>
</dbReference>
<dbReference type="KEGG" id="acan:ACA1_315640"/>
<dbReference type="EMBL" id="KB007964">
    <property type="protein sequence ID" value="ELR18026.1"/>
    <property type="molecule type" value="Genomic_DNA"/>
</dbReference>
<dbReference type="OrthoDB" id="310895at2759"/>
<proteinExistence type="inferred from homology"/>
<protein>
    <recommendedName>
        <fullName evidence="4">aldehyde dehydrogenase (NAD(+))</fullName>
        <ecNumber evidence="4">1.2.1.3</ecNumber>
    </recommendedName>
</protein>
<organism evidence="6 7">
    <name type="scientific">Acanthamoeba castellanii (strain ATCC 30010 / Neff)</name>
    <dbReference type="NCBI Taxonomy" id="1257118"/>
    <lineage>
        <taxon>Eukaryota</taxon>
        <taxon>Amoebozoa</taxon>
        <taxon>Discosea</taxon>
        <taxon>Longamoebia</taxon>
        <taxon>Centramoebida</taxon>
        <taxon>Acanthamoebidae</taxon>
        <taxon>Acanthamoeba</taxon>
    </lineage>
</organism>
<keyword evidence="3" id="KW-0520">NAD</keyword>
<feature type="non-terminal residue" evidence="6">
    <location>
        <position position="185"/>
    </location>
</feature>
<dbReference type="OMA" id="QRDSHIL"/>
<feature type="domain" description="Aldehyde dehydrogenase" evidence="5">
    <location>
        <begin position="46"/>
        <end position="185"/>
    </location>
</feature>
<evidence type="ECO:0000313" key="7">
    <source>
        <dbReference type="Proteomes" id="UP000011083"/>
    </source>
</evidence>
<dbReference type="Gene3D" id="3.40.605.10">
    <property type="entry name" value="Aldehyde Dehydrogenase, Chain A, domain 1"/>
    <property type="match status" value="1"/>
</dbReference>
<evidence type="ECO:0000256" key="4">
    <source>
        <dbReference type="ARBA" id="ARBA00024226"/>
    </source>
</evidence>
<evidence type="ECO:0000256" key="1">
    <source>
        <dbReference type="ARBA" id="ARBA00009986"/>
    </source>
</evidence>
<dbReference type="SUPFAM" id="SSF53720">
    <property type="entry name" value="ALDH-like"/>
    <property type="match status" value="1"/>
</dbReference>
<evidence type="ECO:0000256" key="2">
    <source>
        <dbReference type="ARBA" id="ARBA00023002"/>
    </source>
</evidence>
<reference evidence="6 7" key="1">
    <citation type="journal article" date="2013" name="Genome Biol.">
        <title>Genome of Acanthamoeba castellanii highlights extensive lateral gene transfer and early evolution of tyrosine kinase signaling.</title>
        <authorList>
            <person name="Clarke M."/>
            <person name="Lohan A.J."/>
            <person name="Liu B."/>
            <person name="Lagkouvardos I."/>
            <person name="Roy S."/>
            <person name="Zafar N."/>
            <person name="Bertelli C."/>
            <person name="Schilde C."/>
            <person name="Kianianmomeni A."/>
            <person name="Burglin T.R."/>
            <person name="Frech C."/>
            <person name="Turcotte B."/>
            <person name="Kopec K.O."/>
            <person name="Synnott J.M."/>
            <person name="Choo C."/>
            <person name="Paponov I."/>
            <person name="Finkler A."/>
            <person name="Soon Heng Tan C."/>
            <person name="Hutchins A.P."/>
            <person name="Weinmeier T."/>
            <person name="Rattei T."/>
            <person name="Chu J.S."/>
            <person name="Gimenez G."/>
            <person name="Irimia M."/>
            <person name="Rigden D.J."/>
            <person name="Fitzpatrick D.A."/>
            <person name="Lorenzo-Morales J."/>
            <person name="Bateman A."/>
            <person name="Chiu C.H."/>
            <person name="Tang P."/>
            <person name="Hegemann P."/>
            <person name="Fromm H."/>
            <person name="Raoult D."/>
            <person name="Greub G."/>
            <person name="Miranda-Saavedra D."/>
            <person name="Chen N."/>
            <person name="Nash P."/>
            <person name="Ginger M.L."/>
            <person name="Horn M."/>
            <person name="Schaap P."/>
            <person name="Caler L."/>
            <person name="Loftus B."/>
        </authorList>
    </citation>
    <scope>NUCLEOTIDE SEQUENCE [LARGE SCALE GENOMIC DNA]</scope>
    <source>
        <strain evidence="6 7">Neff</strain>
    </source>
</reference>
<sequence>MASTTATRQQQQQQQPELKLFDPDMRIPDKIRVPKLQTNLLINNRWVHPRVDKTFATINPATGETICQVSEAHAEDVDLAVHAAKNAFPAWSTTPGTERARLLHRLAQLIEEHQDEIAAIESLDSGKPYASHVKKFDLPLAANTYRYYAGWADKIQGKTIPVAGPYHAYSLLQPVGVVGAIIPWN</sequence>
<dbReference type="FunFam" id="3.40.605.10:FF:000029">
    <property type="entry name" value="Aldehyde dehydrogenase, mitochondrial"/>
    <property type="match status" value="1"/>
</dbReference>
<dbReference type="InterPro" id="IPR015590">
    <property type="entry name" value="Aldehyde_DH_dom"/>
</dbReference>
<dbReference type="RefSeq" id="XP_004340045.1">
    <property type="nucleotide sequence ID" value="XM_004339997.1"/>
</dbReference>
<keyword evidence="2" id="KW-0560">Oxidoreductase</keyword>
<dbReference type="AlphaFoldDB" id="L8H0Y9"/>
<name>L8H0Y9_ACACF</name>
<evidence type="ECO:0000313" key="6">
    <source>
        <dbReference type="EMBL" id="ELR18026.1"/>
    </source>
</evidence>
<accession>L8H0Y9</accession>
<evidence type="ECO:0000256" key="3">
    <source>
        <dbReference type="ARBA" id="ARBA00023027"/>
    </source>
</evidence>
<dbReference type="GO" id="GO:0004029">
    <property type="term" value="F:aldehyde dehydrogenase (NAD+) activity"/>
    <property type="evidence" value="ECO:0007669"/>
    <property type="project" value="UniProtKB-EC"/>
</dbReference>
<gene>
    <name evidence="6" type="ORF">ACA1_315640</name>
</gene>
<evidence type="ECO:0000259" key="5">
    <source>
        <dbReference type="Pfam" id="PF00171"/>
    </source>
</evidence>
<dbReference type="EC" id="1.2.1.3" evidence="4"/>
<dbReference type="PANTHER" id="PTHR11699">
    <property type="entry name" value="ALDEHYDE DEHYDROGENASE-RELATED"/>
    <property type="match status" value="1"/>
</dbReference>
<dbReference type="STRING" id="1257118.L8H0Y9"/>
<comment type="similarity">
    <text evidence="1">Belongs to the aldehyde dehydrogenase family.</text>
</comment>